<evidence type="ECO:0000313" key="1">
    <source>
        <dbReference type="EMBL" id="GAA0260509.1"/>
    </source>
</evidence>
<evidence type="ECO:0000313" key="2">
    <source>
        <dbReference type="Proteomes" id="UP001500657"/>
    </source>
</evidence>
<gene>
    <name evidence="1" type="ORF">GCM10009126_27440</name>
</gene>
<proteinExistence type="predicted"/>
<keyword evidence="2" id="KW-1185">Reference proteome</keyword>
<dbReference type="RefSeq" id="WP_343883356.1">
    <property type="nucleotide sequence ID" value="NZ_BAAAFO010000004.1"/>
</dbReference>
<organism evidence="1 2">
    <name type="scientific">Rhodanobacter caeni</name>
    <dbReference type="NCBI Taxonomy" id="657654"/>
    <lineage>
        <taxon>Bacteria</taxon>
        <taxon>Pseudomonadati</taxon>
        <taxon>Pseudomonadota</taxon>
        <taxon>Gammaproteobacteria</taxon>
        <taxon>Lysobacterales</taxon>
        <taxon>Rhodanobacteraceae</taxon>
        <taxon>Rhodanobacter</taxon>
    </lineage>
</organism>
<comment type="caution">
    <text evidence="1">The sequence shown here is derived from an EMBL/GenBank/DDBJ whole genome shotgun (WGS) entry which is preliminary data.</text>
</comment>
<dbReference type="Gene3D" id="3.40.960.10">
    <property type="entry name" value="VSR Endonuclease"/>
    <property type="match status" value="1"/>
</dbReference>
<accession>A0ABN0USW2</accession>
<dbReference type="Proteomes" id="UP001500657">
    <property type="component" value="Unassembled WGS sequence"/>
</dbReference>
<evidence type="ECO:0008006" key="3">
    <source>
        <dbReference type="Google" id="ProtNLM"/>
    </source>
</evidence>
<dbReference type="EMBL" id="BAAAFO010000004">
    <property type="protein sequence ID" value="GAA0260509.1"/>
    <property type="molecule type" value="Genomic_DNA"/>
</dbReference>
<name>A0ABN0USW2_9GAMM</name>
<sequence length="122" mass="13275">MSAAEDMLALHLKATGHVFEREHRFAAHATGGTGTGCRQRLVAAGLKDWRFDFAVPSRKFAVEVEGGAWTGGRHTTGTGFHADLLKYEAAQRLGWTVYRCDPAMIKSGRAMQTISMLLGQPA</sequence>
<reference evidence="1 2" key="1">
    <citation type="journal article" date="2019" name="Int. J. Syst. Evol. Microbiol.">
        <title>The Global Catalogue of Microorganisms (GCM) 10K type strain sequencing project: providing services to taxonomists for standard genome sequencing and annotation.</title>
        <authorList>
            <consortium name="The Broad Institute Genomics Platform"/>
            <consortium name="The Broad Institute Genome Sequencing Center for Infectious Disease"/>
            <person name="Wu L."/>
            <person name="Ma J."/>
        </authorList>
    </citation>
    <scope>NUCLEOTIDE SEQUENCE [LARGE SCALE GENOMIC DNA]</scope>
    <source>
        <strain evidence="1 2">JCM 16242</strain>
    </source>
</reference>
<protein>
    <recommendedName>
        <fullName evidence="3">DUF559 domain-containing protein</fullName>
    </recommendedName>
</protein>